<protein>
    <recommendedName>
        <fullName evidence="3">5-carboxymethyl-2-hydroxymuconate isomerase</fullName>
    </recommendedName>
</protein>
<proteinExistence type="predicted"/>
<comment type="caution">
    <text evidence="1">The sequence shown here is derived from an EMBL/GenBank/DDBJ whole genome shotgun (WGS) entry which is preliminary data.</text>
</comment>
<dbReference type="Pfam" id="PF02962">
    <property type="entry name" value="CHMI"/>
    <property type="match status" value="1"/>
</dbReference>
<reference evidence="2" key="1">
    <citation type="journal article" date="2019" name="Int. J. Syst. Evol. Microbiol.">
        <title>The Global Catalogue of Microorganisms (GCM) 10K type strain sequencing project: providing services to taxonomists for standard genome sequencing and annotation.</title>
        <authorList>
            <consortium name="The Broad Institute Genomics Platform"/>
            <consortium name="The Broad Institute Genome Sequencing Center for Infectious Disease"/>
            <person name="Wu L."/>
            <person name="Ma J."/>
        </authorList>
    </citation>
    <scope>NUCLEOTIDE SEQUENCE [LARGE SCALE GENOMIC DNA]</scope>
    <source>
        <strain evidence="2">JCM 14331</strain>
    </source>
</reference>
<organism evidence="1 2">
    <name type="scientific">Rheinheimera aquimaris</name>
    <dbReference type="NCBI Taxonomy" id="412437"/>
    <lineage>
        <taxon>Bacteria</taxon>
        <taxon>Pseudomonadati</taxon>
        <taxon>Pseudomonadota</taxon>
        <taxon>Gammaproteobacteria</taxon>
        <taxon>Chromatiales</taxon>
        <taxon>Chromatiaceae</taxon>
        <taxon>Rheinheimera</taxon>
    </lineage>
</organism>
<dbReference type="Proteomes" id="UP001501169">
    <property type="component" value="Unassembled WGS sequence"/>
</dbReference>
<evidence type="ECO:0008006" key="3">
    <source>
        <dbReference type="Google" id="ProtNLM"/>
    </source>
</evidence>
<dbReference type="CDD" id="cd00580">
    <property type="entry name" value="CHMI"/>
    <property type="match status" value="1"/>
</dbReference>
<dbReference type="RefSeq" id="WP_226766815.1">
    <property type="nucleotide sequence ID" value="NZ_BAAAEO010000003.1"/>
</dbReference>
<dbReference type="SUPFAM" id="SSF55331">
    <property type="entry name" value="Tautomerase/MIF"/>
    <property type="match status" value="1"/>
</dbReference>
<dbReference type="InterPro" id="IPR004220">
    <property type="entry name" value="5-COMe_2-OHmuconate_Isoase"/>
</dbReference>
<dbReference type="PANTHER" id="PTHR37950:SF1">
    <property type="entry name" value="4-HYDROXYPHENYLACETATE CATABOLISM PROTEIN"/>
    <property type="match status" value="1"/>
</dbReference>
<name>A0ABP3NX71_9GAMM</name>
<evidence type="ECO:0000313" key="2">
    <source>
        <dbReference type="Proteomes" id="UP001501169"/>
    </source>
</evidence>
<gene>
    <name evidence="1" type="ORF">GCM10009098_24220</name>
</gene>
<dbReference type="EMBL" id="BAAAEO010000003">
    <property type="protein sequence ID" value="GAA0555476.1"/>
    <property type="molecule type" value="Genomic_DNA"/>
</dbReference>
<dbReference type="PANTHER" id="PTHR37950">
    <property type="entry name" value="4-HYDROXYPHENYLACETATE CATABOLISM PROTEIN"/>
    <property type="match status" value="1"/>
</dbReference>
<sequence length="111" mass="12377">MPHCVVEYSDRLDAAPILAAVFEGALQSELFEPGGADIKVRAQAYQQHISGAEHRDFIHVQLRILSGRNLEQKQHLSQSVLNQLLKLELISCSHTVEVVDIDRASYAKKVS</sequence>
<dbReference type="Gene3D" id="3.30.429.10">
    <property type="entry name" value="Macrophage Migration Inhibitory Factor"/>
    <property type="match status" value="1"/>
</dbReference>
<accession>A0ABP3NX71</accession>
<evidence type="ECO:0000313" key="1">
    <source>
        <dbReference type="EMBL" id="GAA0555476.1"/>
    </source>
</evidence>
<dbReference type="InterPro" id="IPR014347">
    <property type="entry name" value="Tautomerase/MIF_sf"/>
</dbReference>
<keyword evidence="2" id="KW-1185">Reference proteome</keyword>